<evidence type="ECO:0000313" key="1">
    <source>
        <dbReference type="EMBL" id="KFG99853.1"/>
    </source>
</evidence>
<name>A0A086PHM2_TOXGO</name>
<dbReference type="Proteomes" id="UP000028821">
    <property type="component" value="Unassembled WGS sequence"/>
</dbReference>
<organism evidence="1 2">
    <name type="scientific">Toxoplasma gondii MAS</name>
    <dbReference type="NCBI Taxonomy" id="943118"/>
    <lineage>
        <taxon>Eukaryota</taxon>
        <taxon>Sar</taxon>
        <taxon>Alveolata</taxon>
        <taxon>Apicomplexa</taxon>
        <taxon>Conoidasida</taxon>
        <taxon>Coccidia</taxon>
        <taxon>Eucoccidiorida</taxon>
        <taxon>Eimeriorina</taxon>
        <taxon>Sarcocystidae</taxon>
        <taxon>Toxoplasma</taxon>
    </lineage>
</organism>
<reference evidence="1 2" key="1">
    <citation type="submission" date="2014-04" db="EMBL/GenBank/DDBJ databases">
        <authorList>
            <person name="Sibley D."/>
            <person name="Venepally P."/>
            <person name="Karamycheva S."/>
            <person name="Hadjithomas M."/>
            <person name="Khan A."/>
            <person name="Brunk B."/>
            <person name="Roos D."/>
            <person name="Caler E."/>
            <person name="Lorenzi H."/>
        </authorList>
    </citation>
    <scope>NUCLEOTIDE SEQUENCE [LARGE SCALE GENOMIC DNA]</scope>
    <source>
        <strain evidence="1 2">MAS</strain>
    </source>
</reference>
<evidence type="ECO:0000313" key="2">
    <source>
        <dbReference type="Proteomes" id="UP000028821"/>
    </source>
</evidence>
<comment type="caution">
    <text evidence="1">The sequence shown here is derived from an EMBL/GenBank/DDBJ whole genome shotgun (WGS) entry which is preliminary data.</text>
</comment>
<protein>
    <submittedName>
        <fullName evidence="1">Sma protein</fullName>
    </submittedName>
</protein>
<feature type="non-terminal residue" evidence="1">
    <location>
        <position position="39"/>
    </location>
</feature>
<dbReference type="AlphaFoldDB" id="A0A086PHM2"/>
<proteinExistence type="predicted"/>
<accession>A0A086PHM2</accession>
<gene>
    <name evidence="1" type="ORF">TGMAS_417820</name>
</gene>
<dbReference type="EMBL" id="AEXC02003173">
    <property type="protein sequence ID" value="KFG99853.1"/>
    <property type="molecule type" value="Genomic_DNA"/>
</dbReference>
<dbReference type="VEuPathDB" id="ToxoDB:TGMAS_417820"/>
<sequence length="39" mass="4737">MVNTSNKRENTLRPVYNQNFYFPVRLLDPRERSNPTLKQ</sequence>